<dbReference type="Proteomes" id="UP000252519">
    <property type="component" value="Unassembled WGS sequence"/>
</dbReference>
<accession>A0A368G2K6</accession>
<comment type="caution">
    <text evidence="2">The sequence shown here is derived from an EMBL/GenBank/DDBJ whole genome shotgun (WGS) entry which is preliminary data.</text>
</comment>
<feature type="region of interest" description="Disordered" evidence="1">
    <location>
        <begin position="1"/>
        <end position="29"/>
    </location>
</feature>
<protein>
    <submittedName>
        <fullName evidence="2">Uncharacterized protein</fullName>
    </submittedName>
</protein>
<evidence type="ECO:0000313" key="2">
    <source>
        <dbReference type="EMBL" id="RCN37509.1"/>
    </source>
</evidence>
<evidence type="ECO:0000256" key="1">
    <source>
        <dbReference type="SAM" id="MobiDB-lite"/>
    </source>
</evidence>
<organism evidence="2 3">
    <name type="scientific">Ancylostoma caninum</name>
    <name type="common">Dog hookworm</name>
    <dbReference type="NCBI Taxonomy" id="29170"/>
    <lineage>
        <taxon>Eukaryota</taxon>
        <taxon>Metazoa</taxon>
        <taxon>Ecdysozoa</taxon>
        <taxon>Nematoda</taxon>
        <taxon>Chromadorea</taxon>
        <taxon>Rhabditida</taxon>
        <taxon>Rhabditina</taxon>
        <taxon>Rhabditomorpha</taxon>
        <taxon>Strongyloidea</taxon>
        <taxon>Ancylostomatidae</taxon>
        <taxon>Ancylostomatinae</taxon>
        <taxon>Ancylostoma</taxon>
    </lineage>
</organism>
<reference evidence="2 3" key="1">
    <citation type="submission" date="2014-10" db="EMBL/GenBank/DDBJ databases">
        <title>Draft genome of the hookworm Ancylostoma caninum.</title>
        <authorList>
            <person name="Mitreva M."/>
        </authorList>
    </citation>
    <scope>NUCLEOTIDE SEQUENCE [LARGE SCALE GENOMIC DNA]</scope>
    <source>
        <strain evidence="2 3">Baltimore</strain>
    </source>
</reference>
<name>A0A368G2K6_ANCCA</name>
<dbReference type="AlphaFoldDB" id="A0A368G2K6"/>
<dbReference type="EMBL" id="JOJR01000463">
    <property type="protein sequence ID" value="RCN37509.1"/>
    <property type="molecule type" value="Genomic_DNA"/>
</dbReference>
<gene>
    <name evidence="2" type="ORF">ANCCAN_16599</name>
</gene>
<sequence length="127" mass="13382">MIKFPGVEGKGKGNQAEEEGSSGAGGKGRVAFGGFRDLWKNLWGNQAKQGQQNDNKSLLGTLGSLGKTLGGIAKKAGEVVVRMAGDLIGVDGENIIETFRVRNFKMCLLSANARLKQPGRSHAARGL</sequence>
<evidence type="ECO:0000313" key="3">
    <source>
        <dbReference type="Proteomes" id="UP000252519"/>
    </source>
</evidence>
<proteinExistence type="predicted"/>
<keyword evidence="3" id="KW-1185">Reference proteome</keyword>